<reference evidence="3" key="1">
    <citation type="submission" date="2006-03" db="EMBL/GenBank/DDBJ databases">
        <title>Complete genome sequence of Gemmatimonas aurantiaca T-27 that represents a novel phylum Gemmatimonadetes.</title>
        <authorList>
            <person name="Takasaki K."/>
            <person name="Ichikawa N."/>
            <person name="Miura H."/>
            <person name="Matsushita S."/>
            <person name="Watanabe Y."/>
            <person name="Oguchi A."/>
            <person name="Ankai A."/>
            <person name="Yashiro I."/>
            <person name="Takahashi M."/>
            <person name="Terui Y."/>
            <person name="Fukui S."/>
            <person name="Yokoyama H."/>
            <person name="Tanikawa S."/>
            <person name="Hanada S."/>
            <person name="Kamagata Y."/>
            <person name="Fujita N."/>
        </authorList>
    </citation>
    <scope>NUCLEOTIDE SEQUENCE [LARGE SCALE GENOMIC DNA]</scope>
    <source>
        <strain evidence="3">T-27 / DSM 14586 / JCM 11422 / NBRC 100505</strain>
    </source>
</reference>
<feature type="domain" description="YaiO beta-barrel" evidence="1">
    <location>
        <begin position="58"/>
        <end position="232"/>
    </location>
</feature>
<dbReference type="HOGENOM" id="CLU_962272_0_0_0"/>
<proteinExistence type="predicted"/>
<evidence type="ECO:0000313" key="3">
    <source>
        <dbReference type="Proteomes" id="UP000002209"/>
    </source>
</evidence>
<dbReference type="STRING" id="379066.GAU_0861"/>
<protein>
    <recommendedName>
        <fullName evidence="1">YaiO beta-barrel domain-containing protein</fullName>
    </recommendedName>
</protein>
<evidence type="ECO:0000313" key="2">
    <source>
        <dbReference type="EMBL" id="BAH37903.1"/>
    </source>
</evidence>
<dbReference type="InterPro" id="IPR030887">
    <property type="entry name" value="Beta-barrel_YaiO"/>
</dbReference>
<accession>C1A6P3</accession>
<organism evidence="2 3">
    <name type="scientific">Gemmatimonas aurantiaca (strain DSM 14586 / JCM 11422 / NBRC 100505 / T-27)</name>
    <dbReference type="NCBI Taxonomy" id="379066"/>
    <lineage>
        <taxon>Bacteria</taxon>
        <taxon>Pseudomonadati</taxon>
        <taxon>Gemmatimonadota</taxon>
        <taxon>Gemmatimonadia</taxon>
        <taxon>Gemmatimonadales</taxon>
        <taxon>Gemmatimonadaceae</taxon>
        <taxon>Gemmatimonas</taxon>
    </lineage>
</organism>
<dbReference type="AlphaFoldDB" id="C1A6P3"/>
<name>C1A6P3_GEMAT</name>
<dbReference type="Proteomes" id="UP000002209">
    <property type="component" value="Chromosome"/>
</dbReference>
<gene>
    <name evidence="2" type="ordered locus">GAU_0861</name>
</gene>
<keyword evidence="3" id="KW-1185">Reference proteome</keyword>
<dbReference type="EMBL" id="AP009153">
    <property type="protein sequence ID" value="BAH37903.1"/>
    <property type="molecule type" value="Genomic_DNA"/>
</dbReference>
<dbReference type="NCBIfam" id="TIGR04390">
    <property type="entry name" value="OMP_YaiO_dom"/>
    <property type="match status" value="1"/>
</dbReference>
<dbReference type="Pfam" id="PF19413">
    <property type="entry name" value="YaiO"/>
    <property type="match status" value="1"/>
</dbReference>
<sequence>MTSVPGAGLRLSSVRIFSLRLARQLVLACTVAPVMLQAQTRDSTRVVTPPGPAAWHLQLSTFHSSADNGYGVWQGQDARLLYSSTRLSPFVSVGTQSRPNGRQQVFGAGSYINIAPWIYAIVGVGGAPDNGTVLFPKIRSDASVFVAVPKLKGVLVSTGFTDLRYTDKRAGGHIVSLGSMVYRGRGIYNAAVFLNEDRASGARSSAWQAGGQWGTQGKFWVGGGVGSGNEAYRLLSTTPFDARFKSQFVTAFASKWITTSTGVSVRLDYERKVDVFNRRAIGLTYFIDF</sequence>
<dbReference type="KEGG" id="gau:GAU_0861"/>
<evidence type="ECO:0000259" key="1">
    <source>
        <dbReference type="Pfam" id="PF19413"/>
    </source>
</evidence>